<gene>
    <name evidence="1" type="ORF">EZS27_016657</name>
</gene>
<sequence length="208" mass="23749">MKVKERFNKKLLVEGNDDKHVMWALCAKYLIPETFDIIDCEGIDKLYENIPIRFKESGINTIGIIIDADTDINARWNSLKAILHKIGFDVPNEFPPTGLIIENETYKVGVWIMPNNNSNGMLEDFISFLIPPEDKLLPIVHSTLNEIEKKGLSNYAPVHKSKAVIHSWLAWQEDPGTPLGSSITKKYVTTDEVTCSKLIHWLRMLFQP</sequence>
<proteinExistence type="predicted"/>
<evidence type="ECO:0000313" key="1">
    <source>
        <dbReference type="EMBL" id="KAA6335072.1"/>
    </source>
</evidence>
<evidence type="ECO:0008006" key="2">
    <source>
        <dbReference type="Google" id="ProtNLM"/>
    </source>
</evidence>
<comment type="caution">
    <text evidence="1">The sequence shown here is derived from an EMBL/GenBank/DDBJ whole genome shotgun (WGS) entry which is preliminary data.</text>
</comment>
<reference evidence="1" key="1">
    <citation type="submission" date="2019-03" db="EMBL/GenBank/DDBJ databases">
        <title>Single cell metagenomics reveals metabolic interactions within the superorganism composed of flagellate Streblomastix strix and complex community of Bacteroidetes bacteria on its surface.</title>
        <authorList>
            <person name="Treitli S.C."/>
            <person name="Kolisko M."/>
            <person name="Husnik F."/>
            <person name="Keeling P."/>
            <person name="Hampl V."/>
        </authorList>
    </citation>
    <scope>NUCLEOTIDE SEQUENCE</scope>
    <source>
        <strain evidence="1">STM</strain>
    </source>
</reference>
<dbReference type="EMBL" id="SNRY01000930">
    <property type="protein sequence ID" value="KAA6335072.1"/>
    <property type="molecule type" value="Genomic_DNA"/>
</dbReference>
<accession>A0A5J4RNI1</accession>
<organism evidence="1">
    <name type="scientific">termite gut metagenome</name>
    <dbReference type="NCBI Taxonomy" id="433724"/>
    <lineage>
        <taxon>unclassified sequences</taxon>
        <taxon>metagenomes</taxon>
        <taxon>organismal metagenomes</taxon>
    </lineage>
</organism>
<dbReference type="AlphaFoldDB" id="A0A5J4RNI1"/>
<dbReference type="Pfam" id="PF11536">
    <property type="entry name" value="DUF3226"/>
    <property type="match status" value="1"/>
</dbReference>
<name>A0A5J4RNI1_9ZZZZ</name>
<dbReference type="SUPFAM" id="SSF160945">
    <property type="entry name" value="PH0156-like"/>
    <property type="match status" value="1"/>
</dbReference>
<protein>
    <recommendedName>
        <fullName evidence="2">DUF4435 domain-containing protein</fullName>
    </recommendedName>
</protein>
<dbReference type="InterPro" id="IPR024508">
    <property type="entry name" value="DUF3226"/>
</dbReference>